<organism evidence="6 7">
    <name type="scientific">Biomphalaria glabrata</name>
    <name type="common">Bloodfluke planorb</name>
    <name type="synonym">Freshwater snail</name>
    <dbReference type="NCBI Taxonomy" id="6526"/>
    <lineage>
        <taxon>Eukaryota</taxon>
        <taxon>Metazoa</taxon>
        <taxon>Spiralia</taxon>
        <taxon>Lophotrochozoa</taxon>
        <taxon>Mollusca</taxon>
        <taxon>Gastropoda</taxon>
        <taxon>Heterobranchia</taxon>
        <taxon>Euthyneura</taxon>
        <taxon>Panpulmonata</taxon>
        <taxon>Hygrophila</taxon>
        <taxon>Lymnaeoidea</taxon>
        <taxon>Planorbidae</taxon>
        <taxon>Biomphalaria</taxon>
    </lineage>
</organism>
<protein>
    <recommendedName>
        <fullName evidence="5">Protein kinase domain-containing protein</fullName>
    </recommendedName>
</protein>
<sequence>MASNQDSVFDQVIHTDVFTEFHLTEGPVLGTGTYGKVLLATSNEYPNAKMAVKMFYMHGPEAGEKGKKRNEEATKMFIKETKLMKRLKHANIMPLLSAVQTPSTLALFLPLCGRGNLRESIKHLTLDQQNKYIKQLCQAIKYLHQKYIVHCDIKLSNILLDDDSNLILSDFGLSRALPNPNVEIFQYFGTLLYRAPETYSDERVNPFKVDMYAYGITCWSILLKRRPARVNFVDIINADLNVPFVYKRMVTSLLVRDPVYRPTANKVLEMIEQM</sequence>
<dbReference type="KEGG" id="bgt:106079639"/>
<feature type="domain" description="Protein kinase" evidence="5">
    <location>
        <begin position="23"/>
        <end position="274"/>
    </location>
</feature>
<dbReference type="Gene3D" id="1.10.510.10">
    <property type="entry name" value="Transferase(Phosphotransferase) domain 1"/>
    <property type="match status" value="1"/>
</dbReference>
<dbReference type="Pfam" id="PF00069">
    <property type="entry name" value="Pkinase"/>
    <property type="match status" value="1"/>
</dbReference>
<dbReference type="InterPro" id="IPR008271">
    <property type="entry name" value="Ser/Thr_kinase_AS"/>
</dbReference>
<gene>
    <name evidence="6" type="primary">106079639</name>
</gene>
<keyword evidence="4" id="KW-0418">Kinase</keyword>
<name>A0A2C9LP48_BIOGL</name>
<dbReference type="SMART" id="SM00220">
    <property type="entry name" value="S_TKc"/>
    <property type="match status" value="1"/>
</dbReference>
<dbReference type="PANTHER" id="PTHR24347">
    <property type="entry name" value="SERINE/THREONINE-PROTEIN KINASE"/>
    <property type="match status" value="1"/>
</dbReference>
<accession>A0A2C9LP48</accession>
<keyword evidence="4" id="KW-0808">Transferase</keyword>
<dbReference type="EnsemblMetazoa" id="BGLB033400-RA">
    <property type="protein sequence ID" value="BGLB033400-PA"/>
    <property type="gene ID" value="BGLB033400"/>
</dbReference>
<dbReference type="SUPFAM" id="SSF56112">
    <property type="entry name" value="Protein kinase-like (PK-like)"/>
    <property type="match status" value="1"/>
</dbReference>
<evidence type="ECO:0000256" key="4">
    <source>
        <dbReference type="RuleBase" id="RU000304"/>
    </source>
</evidence>
<dbReference type="VEuPathDB" id="VectorBase:BGLB033400"/>
<dbReference type="CDD" id="cd00180">
    <property type="entry name" value="PKc"/>
    <property type="match status" value="1"/>
</dbReference>
<reference evidence="6" key="1">
    <citation type="submission" date="2020-05" db="UniProtKB">
        <authorList>
            <consortium name="EnsemblMetazoa"/>
        </authorList>
    </citation>
    <scope>IDENTIFICATION</scope>
    <source>
        <strain evidence="6">BB02</strain>
    </source>
</reference>
<comment type="similarity">
    <text evidence="4">Belongs to the protein kinase superfamily.</text>
</comment>
<dbReference type="GO" id="GO:0004674">
    <property type="term" value="F:protein serine/threonine kinase activity"/>
    <property type="evidence" value="ECO:0007669"/>
    <property type="project" value="UniProtKB-KW"/>
</dbReference>
<evidence type="ECO:0000256" key="1">
    <source>
        <dbReference type="ARBA" id="ARBA00022741"/>
    </source>
</evidence>
<dbReference type="GO" id="GO:0005524">
    <property type="term" value="F:ATP binding"/>
    <property type="evidence" value="ECO:0007669"/>
    <property type="project" value="UniProtKB-UniRule"/>
</dbReference>
<dbReference type="OrthoDB" id="6068455at2759"/>
<keyword evidence="2 3" id="KW-0067">ATP-binding</keyword>
<dbReference type="InterPro" id="IPR000719">
    <property type="entry name" value="Prot_kinase_dom"/>
</dbReference>
<dbReference type="PROSITE" id="PS50011">
    <property type="entry name" value="PROTEIN_KINASE_DOM"/>
    <property type="match status" value="1"/>
</dbReference>
<dbReference type="InterPro" id="IPR017441">
    <property type="entry name" value="Protein_kinase_ATP_BS"/>
</dbReference>
<evidence type="ECO:0000256" key="2">
    <source>
        <dbReference type="ARBA" id="ARBA00022840"/>
    </source>
</evidence>
<keyword evidence="1 3" id="KW-0547">Nucleotide-binding</keyword>
<evidence type="ECO:0000259" key="5">
    <source>
        <dbReference type="PROSITE" id="PS50011"/>
    </source>
</evidence>
<dbReference type="VEuPathDB" id="VectorBase:BGLAX_038337"/>
<dbReference type="InterPro" id="IPR011009">
    <property type="entry name" value="Kinase-like_dom_sf"/>
</dbReference>
<dbReference type="AlphaFoldDB" id="A0A2C9LP48"/>
<evidence type="ECO:0000313" key="7">
    <source>
        <dbReference type="Proteomes" id="UP000076420"/>
    </source>
</evidence>
<proteinExistence type="inferred from homology"/>
<dbReference type="STRING" id="6526.A0A2C9LP48"/>
<feature type="binding site" evidence="3">
    <location>
        <position position="53"/>
    </location>
    <ligand>
        <name>ATP</name>
        <dbReference type="ChEBI" id="CHEBI:30616"/>
    </ligand>
</feature>
<evidence type="ECO:0000256" key="3">
    <source>
        <dbReference type="PROSITE-ProRule" id="PRU10141"/>
    </source>
</evidence>
<dbReference type="PROSITE" id="PS00107">
    <property type="entry name" value="PROTEIN_KINASE_ATP"/>
    <property type="match status" value="1"/>
</dbReference>
<keyword evidence="4" id="KW-0723">Serine/threonine-protein kinase</keyword>
<dbReference type="PROSITE" id="PS00108">
    <property type="entry name" value="PROTEIN_KINASE_ST"/>
    <property type="match status" value="1"/>
</dbReference>
<evidence type="ECO:0000313" key="6">
    <source>
        <dbReference type="EnsemblMetazoa" id="BGLB033400-PA"/>
    </source>
</evidence>
<dbReference type="Proteomes" id="UP000076420">
    <property type="component" value="Unassembled WGS sequence"/>
</dbReference>